<dbReference type="Proteomes" id="UP000249390">
    <property type="component" value="Unassembled WGS sequence"/>
</dbReference>
<dbReference type="EMBL" id="NQVE01000076">
    <property type="protein sequence ID" value="RAL49657.1"/>
    <property type="molecule type" value="Genomic_DNA"/>
</dbReference>
<gene>
    <name evidence="1" type="ORF">DM860_001948</name>
</gene>
<sequence>MDGSGDGVLFRAWVWEKRTHTGFGENNCSVQGPMLGVPRTTGPRDGVSGLGSIFVIGPRPKKVPGPFLQRCRLGSESPSRAG</sequence>
<comment type="caution">
    <text evidence="1">The sequence shown here is derived from an EMBL/GenBank/DDBJ whole genome shotgun (WGS) entry which is preliminary data.</text>
</comment>
<dbReference type="AlphaFoldDB" id="A0A328DVB1"/>
<name>A0A328DVB1_9ASTE</name>
<keyword evidence="2" id="KW-1185">Reference proteome</keyword>
<protein>
    <submittedName>
        <fullName evidence="1">Uncharacterized protein</fullName>
    </submittedName>
</protein>
<accession>A0A328DVB1</accession>
<evidence type="ECO:0000313" key="2">
    <source>
        <dbReference type="Proteomes" id="UP000249390"/>
    </source>
</evidence>
<reference evidence="1 2" key="1">
    <citation type="submission" date="2018-06" db="EMBL/GenBank/DDBJ databases">
        <title>The Genome of Cuscuta australis (Dodder) Provides Insight into the Evolution of Plant Parasitism.</title>
        <authorList>
            <person name="Liu H."/>
        </authorList>
    </citation>
    <scope>NUCLEOTIDE SEQUENCE [LARGE SCALE GENOMIC DNA]</scope>
    <source>
        <strain evidence="2">cv. Yunnan</strain>
        <tissue evidence="1">Vines</tissue>
    </source>
</reference>
<organism evidence="1 2">
    <name type="scientific">Cuscuta australis</name>
    <dbReference type="NCBI Taxonomy" id="267555"/>
    <lineage>
        <taxon>Eukaryota</taxon>
        <taxon>Viridiplantae</taxon>
        <taxon>Streptophyta</taxon>
        <taxon>Embryophyta</taxon>
        <taxon>Tracheophyta</taxon>
        <taxon>Spermatophyta</taxon>
        <taxon>Magnoliopsida</taxon>
        <taxon>eudicotyledons</taxon>
        <taxon>Gunneridae</taxon>
        <taxon>Pentapetalae</taxon>
        <taxon>asterids</taxon>
        <taxon>lamiids</taxon>
        <taxon>Solanales</taxon>
        <taxon>Convolvulaceae</taxon>
        <taxon>Cuscuteae</taxon>
        <taxon>Cuscuta</taxon>
        <taxon>Cuscuta subgen. Grammica</taxon>
        <taxon>Cuscuta sect. Cleistogrammica</taxon>
    </lineage>
</organism>
<proteinExistence type="predicted"/>
<evidence type="ECO:0000313" key="1">
    <source>
        <dbReference type="EMBL" id="RAL49657.1"/>
    </source>
</evidence>